<name>A0A1Q4VCV3_9ACTN</name>
<dbReference type="PRINTS" id="PR00038">
    <property type="entry name" value="HTHLUXR"/>
</dbReference>
<dbReference type="GO" id="GO:0003677">
    <property type="term" value="F:DNA binding"/>
    <property type="evidence" value="ECO:0007669"/>
    <property type="project" value="InterPro"/>
</dbReference>
<dbReference type="PROSITE" id="PS50043">
    <property type="entry name" value="HTH_LUXR_2"/>
    <property type="match status" value="1"/>
</dbReference>
<dbReference type="PANTHER" id="PTHR34293">
    <property type="entry name" value="HTH-TYPE TRANSCRIPTIONAL REGULATOR TRMBL2"/>
    <property type="match status" value="1"/>
</dbReference>
<dbReference type="STRING" id="1048205.AB852_02375"/>
<dbReference type="Gene3D" id="1.10.10.10">
    <property type="entry name" value="Winged helix-like DNA-binding domain superfamily/Winged helix DNA-binding domain"/>
    <property type="match status" value="1"/>
</dbReference>
<organism evidence="3 4">
    <name type="scientific">Streptomyces uncialis</name>
    <dbReference type="NCBI Taxonomy" id="1048205"/>
    <lineage>
        <taxon>Bacteria</taxon>
        <taxon>Bacillati</taxon>
        <taxon>Actinomycetota</taxon>
        <taxon>Actinomycetes</taxon>
        <taxon>Kitasatosporales</taxon>
        <taxon>Streptomycetaceae</taxon>
        <taxon>Streptomyces</taxon>
    </lineage>
</organism>
<gene>
    <name evidence="3" type="ORF">AB852_02375</name>
</gene>
<dbReference type="EMBL" id="LFBV01000001">
    <property type="protein sequence ID" value="OKH95648.1"/>
    <property type="molecule type" value="Genomic_DNA"/>
</dbReference>
<dbReference type="RefSeq" id="WP_073783089.1">
    <property type="nucleotide sequence ID" value="NZ_CP109290.1"/>
</dbReference>
<evidence type="ECO:0000256" key="1">
    <source>
        <dbReference type="SAM" id="MobiDB-lite"/>
    </source>
</evidence>
<keyword evidence="4" id="KW-1185">Reference proteome</keyword>
<sequence>MAEVHAHGVDQLCGEGERVYAAALKAGRIDRAAAAGAPCLVELALLSPDPEDTAWLVPEPPGEVVARLLRGLRDELGQSQARAVALTRLAERYTGLDIDTDAPSAGAGIRVLEGKPRIREAIAEASDACMIEHLAVQPGGVRRESVLNDALPLALIMAARGVKMQTLYTHAARHGQGLYEYLERMGGAAEVRTLDEVIERLLIFDRKVAFVPATEDRTVALELRHPGLVQFLAIVFERLWRLGHPLEAPLAAGSGIEGITRREQAIAALLAEGYTDGEVAQRLGINVRTARHHIRKLSEALGAVSRAQLGVRIAQNGLDSPPRPTTEDDPPAPAHQVRPDTP</sequence>
<proteinExistence type="predicted"/>
<reference evidence="3 4" key="1">
    <citation type="submission" date="2015-06" db="EMBL/GenBank/DDBJ databases">
        <title>Cloning and characterization of the uncialamcin biosynthetic gene cluster.</title>
        <authorList>
            <person name="Yan X."/>
            <person name="Huang T."/>
            <person name="Ge H."/>
            <person name="Shen B."/>
        </authorList>
    </citation>
    <scope>NUCLEOTIDE SEQUENCE [LARGE SCALE GENOMIC DNA]</scope>
    <source>
        <strain evidence="3 4">DCA2648</strain>
    </source>
</reference>
<feature type="domain" description="HTH luxR-type" evidence="2">
    <location>
        <begin position="252"/>
        <end position="317"/>
    </location>
</feature>
<evidence type="ECO:0000313" key="4">
    <source>
        <dbReference type="Proteomes" id="UP000186455"/>
    </source>
</evidence>
<dbReference type="CDD" id="cd06170">
    <property type="entry name" value="LuxR_C_like"/>
    <property type="match status" value="1"/>
</dbReference>
<dbReference type="AlphaFoldDB" id="A0A1Q4VCV3"/>
<dbReference type="Proteomes" id="UP000186455">
    <property type="component" value="Unassembled WGS sequence"/>
</dbReference>
<dbReference type="GO" id="GO:0006355">
    <property type="term" value="P:regulation of DNA-templated transcription"/>
    <property type="evidence" value="ECO:0007669"/>
    <property type="project" value="InterPro"/>
</dbReference>
<dbReference type="SMART" id="SM00421">
    <property type="entry name" value="HTH_LUXR"/>
    <property type="match status" value="1"/>
</dbReference>
<dbReference type="SUPFAM" id="SSF46894">
    <property type="entry name" value="C-terminal effector domain of the bipartite response regulators"/>
    <property type="match status" value="1"/>
</dbReference>
<evidence type="ECO:0000313" key="3">
    <source>
        <dbReference type="EMBL" id="OKH95648.1"/>
    </source>
</evidence>
<feature type="region of interest" description="Disordered" evidence="1">
    <location>
        <begin position="314"/>
        <end position="342"/>
    </location>
</feature>
<dbReference type="InterPro" id="IPR051797">
    <property type="entry name" value="TrmB-like"/>
</dbReference>
<evidence type="ECO:0000259" key="2">
    <source>
        <dbReference type="PROSITE" id="PS50043"/>
    </source>
</evidence>
<dbReference type="InterPro" id="IPR016032">
    <property type="entry name" value="Sig_transdc_resp-reg_C-effctor"/>
</dbReference>
<dbReference type="Pfam" id="PF00196">
    <property type="entry name" value="GerE"/>
    <property type="match status" value="1"/>
</dbReference>
<dbReference type="PANTHER" id="PTHR34293:SF1">
    <property type="entry name" value="HTH-TYPE TRANSCRIPTIONAL REGULATOR TRMBL2"/>
    <property type="match status" value="1"/>
</dbReference>
<dbReference type="InterPro" id="IPR000792">
    <property type="entry name" value="Tscrpt_reg_LuxR_C"/>
</dbReference>
<protein>
    <submittedName>
        <fullName evidence="3">LuxR family transcriptional regulator</fullName>
    </submittedName>
</protein>
<accession>A0A1Q4VCV3</accession>
<dbReference type="InterPro" id="IPR036388">
    <property type="entry name" value="WH-like_DNA-bd_sf"/>
</dbReference>
<comment type="caution">
    <text evidence="3">The sequence shown here is derived from an EMBL/GenBank/DDBJ whole genome shotgun (WGS) entry which is preliminary data.</text>
</comment>
<dbReference type="GeneID" id="96793462"/>